<name>A0A4U6W3T2_SETVI</name>
<dbReference type="AlphaFoldDB" id="A0A4U6W3T2"/>
<dbReference type="Proteomes" id="UP000298652">
    <property type="component" value="Chromosome 1"/>
</dbReference>
<reference evidence="1" key="1">
    <citation type="submission" date="2019-03" db="EMBL/GenBank/DDBJ databases">
        <title>WGS assembly of Setaria viridis.</title>
        <authorList>
            <person name="Huang P."/>
            <person name="Jenkins J."/>
            <person name="Grimwood J."/>
            <person name="Barry K."/>
            <person name="Healey A."/>
            <person name="Mamidi S."/>
            <person name="Sreedasyam A."/>
            <person name="Shu S."/>
            <person name="Feldman M."/>
            <person name="Wu J."/>
            <person name="Yu Y."/>
            <person name="Chen C."/>
            <person name="Johnson J."/>
            <person name="Rokhsar D."/>
            <person name="Baxter I."/>
            <person name="Schmutz J."/>
            <person name="Brutnell T."/>
            <person name="Kellogg E."/>
        </authorList>
    </citation>
    <scope>NUCLEOTIDE SEQUENCE [LARGE SCALE GENOMIC DNA]</scope>
</reference>
<keyword evidence="2" id="KW-1185">Reference proteome</keyword>
<evidence type="ECO:0000313" key="1">
    <source>
        <dbReference type="EMBL" id="TKW37031.1"/>
    </source>
</evidence>
<accession>A0A4U6W3T2</accession>
<dbReference type="Gramene" id="TKW37031">
    <property type="protein sequence ID" value="TKW37031"/>
    <property type="gene ID" value="SEVIR_1G020950v2"/>
</dbReference>
<protein>
    <submittedName>
        <fullName evidence="1">Uncharacterized protein</fullName>
    </submittedName>
</protein>
<proteinExistence type="predicted"/>
<sequence>MLSSSTSFLLHLPFFLLKLGVQINFGKSTPLLTSRK</sequence>
<dbReference type="EMBL" id="CM016552">
    <property type="protein sequence ID" value="TKW37031.1"/>
    <property type="molecule type" value="Genomic_DNA"/>
</dbReference>
<evidence type="ECO:0000313" key="2">
    <source>
        <dbReference type="Proteomes" id="UP000298652"/>
    </source>
</evidence>
<gene>
    <name evidence="1" type="ORF">SEVIR_1G020950v2</name>
</gene>
<organism evidence="1 2">
    <name type="scientific">Setaria viridis</name>
    <name type="common">Green bristlegrass</name>
    <name type="synonym">Setaria italica subsp. viridis</name>
    <dbReference type="NCBI Taxonomy" id="4556"/>
    <lineage>
        <taxon>Eukaryota</taxon>
        <taxon>Viridiplantae</taxon>
        <taxon>Streptophyta</taxon>
        <taxon>Embryophyta</taxon>
        <taxon>Tracheophyta</taxon>
        <taxon>Spermatophyta</taxon>
        <taxon>Magnoliopsida</taxon>
        <taxon>Liliopsida</taxon>
        <taxon>Poales</taxon>
        <taxon>Poaceae</taxon>
        <taxon>PACMAD clade</taxon>
        <taxon>Panicoideae</taxon>
        <taxon>Panicodae</taxon>
        <taxon>Paniceae</taxon>
        <taxon>Cenchrinae</taxon>
        <taxon>Setaria</taxon>
    </lineage>
</organism>